<feature type="compositionally biased region" description="Low complexity" evidence="1">
    <location>
        <begin position="71"/>
        <end position="84"/>
    </location>
</feature>
<dbReference type="RefSeq" id="WP_068869319.1">
    <property type="nucleotide sequence ID" value="NZ_CP016539.2"/>
</dbReference>
<accession>A0A1C7E7Z3</accession>
<keyword evidence="2" id="KW-1133">Transmembrane helix</keyword>
<evidence type="ECO:0000313" key="3">
    <source>
        <dbReference type="EMBL" id="ANU19577.1"/>
    </source>
</evidence>
<evidence type="ECO:0000313" key="4">
    <source>
        <dbReference type="Proteomes" id="UP000092650"/>
    </source>
</evidence>
<gene>
    <name evidence="3" type="ORF">BBI15_04840</name>
</gene>
<dbReference type="KEGG" id="ppla:BBI15_04840"/>
<evidence type="ECO:0000256" key="1">
    <source>
        <dbReference type="SAM" id="MobiDB-lite"/>
    </source>
</evidence>
<evidence type="ECO:0000256" key="2">
    <source>
        <dbReference type="SAM" id="Phobius"/>
    </source>
</evidence>
<organism evidence="3 4">
    <name type="scientific">Planococcus plakortidis</name>
    <dbReference type="NCBI Taxonomy" id="1038856"/>
    <lineage>
        <taxon>Bacteria</taxon>
        <taxon>Bacillati</taxon>
        <taxon>Bacillota</taxon>
        <taxon>Bacilli</taxon>
        <taxon>Bacillales</taxon>
        <taxon>Caryophanaceae</taxon>
        <taxon>Planococcus</taxon>
    </lineage>
</organism>
<keyword evidence="4" id="KW-1185">Reference proteome</keyword>
<keyword evidence="2" id="KW-0472">Membrane</keyword>
<reference evidence="3" key="1">
    <citation type="submission" date="2016-10" db="EMBL/GenBank/DDBJ databases">
        <authorList>
            <person name="See-Too W.S."/>
        </authorList>
    </citation>
    <scope>NUCLEOTIDE SEQUENCE [LARGE SCALE GENOMIC DNA]</scope>
    <source>
        <strain evidence="3">DSM 23997</strain>
    </source>
</reference>
<dbReference type="OrthoDB" id="2965336at2"/>
<keyword evidence="2" id="KW-0812">Transmembrane</keyword>
<feature type="transmembrane region" description="Helical" evidence="2">
    <location>
        <begin position="47"/>
        <end position="68"/>
    </location>
</feature>
<dbReference type="Proteomes" id="UP000092650">
    <property type="component" value="Chromosome"/>
</dbReference>
<dbReference type="STRING" id="1038856.BBI15_04840"/>
<feature type="region of interest" description="Disordered" evidence="1">
    <location>
        <begin position="70"/>
        <end position="115"/>
    </location>
</feature>
<dbReference type="EMBL" id="CP016539">
    <property type="protein sequence ID" value="ANU19577.1"/>
    <property type="molecule type" value="Genomic_DNA"/>
</dbReference>
<feature type="compositionally biased region" description="Acidic residues" evidence="1">
    <location>
        <begin position="102"/>
        <end position="112"/>
    </location>
</feature>
<evidence type="ECO:0008006" key="5">
    <source>
        <dbReference type="Google" id="ProtNLM"/>
    </source>
</evidence>
<sequence length="391" mass="43529">MPNDKWNDEEIENLLRDFPKIQDGRQKAEVYNKLAQKEKMPRQPKRWLPLLVAIVAFLSISVLVASLLQQGGTDSSSETENSDSGPTMSTDEAQTEQAEPPEGPEGESEEDANLAAEQPVALRTAVYERDVEQSHILRVGLAYNGYVVPISFVIPEQLTDTAEPDAVELYETFAIQIDESALGFDEYHPYAGELEQNDSVISHFLPDGHSYDQGSASTLLYLSSLEETFMNQQEIRVLDEGGEAAQLSHIGIVEPFVPGEQGQSFYLLATSTGDWHLAPAYGMSPENVEEALMALQQSPNDDYHSPVPEEINYRVEMDGENATLVFEELLDLETLDGVEAMQMIESMALTAQSYDTSLRISNTVQAEWAGFDFSKELELPVSPNRIDWPEK</sequence>
<protein>
    <recommendedName>
        <fullName evidence="5">GerMN domain-containing protein</fullName>
    </recommendedName>
</protein>
<name>A0A1C7E7Z3_9BACL</name>
<proteinExistence type="predicted"/>
<dbReference type="AlphaFoldDB" id="A0A1C7E7Z3"/>